<feature type="non-terminal residue" evidence="2">
    <location>
        <position position="1"/>
    </location>
</feature>
<dbReference type="EMBL" id="LEKV01001027">
    <property type="protein sequence ID" value="KVI10203.1"/>
    <property type="molecule type" value="Genomic_DNA"/>
</dbReference>
<keyword evidence="3" id="KW-1185">Reference proteome</keyword>
<feature type="region of interest" description="Disordered" evidence="1">
    <location>
        <begin position="273"/>
        <end position="296"/>
    </location>
</feature>
<gene>
    <name evidence="2" type="ORF">Ccrd_011446</name>
</gene>
<feature type="compositionally biased region" description="Basic and acidic residues" evidence="1">
    <location>
        <begin position="555"/>
        <end position="568"/>
    </location>
</feature>
<organism evidence="2 3">
    <name type="scientific">Cynara cardunculus var. scolymus</name>
    <name type="common">Globe artichoke</name>
    <name type="synonym">Cynara scolymus</name>
    <dbReference type="NCBI Taxonomy" id="59895"/>
    <lineage>
        <taxon>Eukaryota</taxon>
        <taxon>Viridiplantae</taxon>
        <taxon>Streptophyta</taxon>
        <taxon>Embryophyta</taxon>
        <taxon>Tracheophyta</taxon>
        <taxon>Spermatophyta</taxon>
        <taxon>Magnoliopsida</taxon>
        <taxon>eudicotyledons</taxon>
        <taxon>Gunneridae</taxon>
        <taxon>Pentapetalae</taxon>
        <taxon>asterids</taxon>
        <taxon>campanulids</taxon>
        <taxon>Asterales</taxon>
        <taxon>Asteraceae</taxon>
        <taxon>Carduoideae</taxon>
        <taxon>Cardueae</taxon>
        <taxon>Carduinae</taxon>
        <taxon>Cynara</taxon>
    </lineage>
</organism>
<feature type="region of interest" description="Disordered" evidence="1">
    <location>
        <begin position="544"/>
        <end position="568"/>
    </location>
</feature>
<evidence type="ECO:0000256" key="1">
    <source>
        <dbReference type="SAM" id="MobiDB-lite"/>
    </source>
</evidence>
<sequence length="623" mass="70052">FTEVEPPSHQLFGKHDAALSDVLVVEKSNGDSFGKTYESIQDLGCTEDLTGTKKINSKMSDGESSVSKSDVVDALVHPDKCEDFSTSTTSILREQTIMKCESDTIDNHLEHNNHKNTISQSDLQPVSEEVMQDGFPSPRLCTSYSDNKVGSEDPLSECCGSDVTQDEQGHMAEGDTTDKVQVGYDSPFEDGELREPIGWEENEVVEKQTIYYESDNTYKNDYGTIENSLPERIKTSHDHGQAMEDHPSLLVKEAVHNNDKQGAQADILERPNSLFEESDCGSGKEISGRKTADGESRQLKGNSLLIDESTSIDGCRNGAYIRHSRSSNIGDYYSRSGRDLGPCVDSSMRNCDLKSSHEYHRPRNGNLDPVARSGGCRSLDSHQFRSYDPRAAYRRPSPSERNNGYGVPRGPPVRSLSRDRYRGGSGFHPQGLRRTPDEEYHERKIRCFSPNFNRPGRRSRSRSRSGSPPIAWHFQKQRNLDTDDEARFPKPSSNSSEIETCDDRRLIDKKRSTVAMIRRTQRFESIGYPERLKSDDHFRITQRSGRFSQPSGPHIYKDHGDSVKKHDGHYEKSRRFRYMADRNLDRDGHGHGCLKEAAGGGMVTGESKSEEKGRSSVSRFSQV</sequence>
<name>A0A118K667_CYNCS</name>
<dbReference type="Gramene" id="KVI10203">
    <property type="protein sequence ID" value="KVI10203"/>
    <property type="gene ID" value="Ccrd_011446"/>
</dbReference>
<dbReference type="OMA" id="GSPPIAW"/>
<dbReference type="AlphaFoldDB" id="A0A118K667"/>
<reference evidence="2 3" key="1">
    <citation type="journal article" date="2016" name="Sci. Rep.">
        <title>The genome sequence of the outbreeding globe artichoke constructed de novo incorporating a phase-aware low-pass sequencing strategy of F1 progeny.</title>
        <authorList>
            <person name="Scaglione D."/>
            <person name="Reyes-Chin-Wo S."/>
            <person name="Acquadro A."/>
            <person name="Froenicke L."/>
            <person name="Portis E."/>
            <person name="Beitel C."/>
            <person name="Tirone M."/>
            <person name="Mauro R."/>
            <person name="Lo Monaco A."/>
            <person name="Mauromicale G."/>
            <person name="Faccioli P."/>
            <person name="Cattivelli L."/>
            <person name="Rieseberg L."/>
            <person name="Michelmore R."/>
            <person name="Lanteri S."/>
        </authorList>
    </citation>
    <scope>NUCLEOTIDE SEQUENCE [LARGE SCALE GENOMIC DNA]</scope>
    <source>
        <strain evidence="2">2C</strain>
    </source>
</reference>
<dbReference type="Proteomes" id="UP000243975">
    <property type="component" value="Unassembled WGS sequence"/>
</dbReference>
<evidence type="ECO:0000313" key="3">
    <source>
        <dbReference type="Proteomes" id="UP000243975"/>
    </source>
</evidence>
<feature type="region of interest" description="Disordered" evidence="1">
    <location>
        <begin position="355"/>
        <end position="498"/>
    </location>
</feature>
<proteinExistence type="predicted"/>
<feature type="compositionally biased region" description="Basic and acidic residues" evidence="1">
    <location>
        <begin position="286"/>
        <end position="296"/>
    </location>
</feature>
<accession>A0A118K667</accession>
<evidence type="ECO:0000313" key="2">
    <source>
        <dbReference type="EMBL" id="KVI10203.1"/>
    </source>
</evidence>
<dbReference type="PANTHER" id="PTHR34536:SF6">
    <property type="entry name" value="DENTIN SIALOPHOSPHOPROTEIN-LIKE PROTEIN"/>
    <property type="match status" value="1"/>
</dbReference>
<protein>
    <submittedName>
        <fullName evidence="2">Uncharacterized protein</fullName>
    </submittedName>
</protein>
<comment type="caution">
    <text evidence="2">The sequence shown here is derived from an EMBL/GenBank/DDBJ whole genome shotgun (WGS) entry which is preliminary data.</text>
</comment>
<dbReference type="STRING" id="59895.A0A118K667"/>
<feature type="compositionally biased region" description="Basic and acidic residues" evidence="1">
    <location>
        <begin position="478"/>
        <end position="488"/>
    </location>
</feature>
<feature type="region of interest" description="Disordered" evidence="1">
    <location>
        <begin position="589"/>
        <end position="623"/>
    </location>
</feature>
<dbReference type="PANTHER" id="PTHR34536">
    <property type="entry name" value="DENTIN SIALOPHOSPHOPROTEIN-LIKE PROTEIN"/>
    <property type="match status" value="1"/>
</dbReference>
<feature type="compositionally biased region" description="Basic and acidic residues" evidence="1">
    <location>
        <begin position="379"/>
        <end position="388"/>
    </location>
</feature>